<sequence>MTLVNWVELFGAEKYRNIVIDGLKFCQENKGLRIFVWVIMPSHIHLVADSLNGNLSKTIGEFKRHTSKTIYDELKRETEFDSTEFLTLFRDFSTLHSRNNDYQVWIQDNHPVELFSSKFIDQKIDYIHNNPVKAGYVEKTEDYLYSSARNYADMPELIDVELA</sequence>
<dbReference type="AlphaFoldDB" id="A0A644VX22"/>
<reference evidence="1" key="1">
    <citation type="submission" date="2019-08" db="EMBL/GenBank/DDBJ databases">
        <authorList>
            <person name="Kucharzyk K."/>
            <person name="Murdoch R.W."/>
            <person name="Higgins S."/>
            <person name="Loffler F."/>
        </authorList>
    </citation>
    <scope>NUCLEOTIDE SEQUENCE</scope>
</reference>
<comment type="caution">
    <text evidence="1">The sequence shown here is derived from an EMBL/GenBank/DDBJ whole genome shotgun (WGS) entry which is preliminary data.</text>
</comment>
<dbReference type="GO" id="GO:0004803">
    <property type="term" value="F:transposase activity"/>
    <property type="evidence" value="ECO:0007669"/>
    <property type="project" value="InterPro"/>
</dbReference>
<dbReference type="PANTHER" id="PTHR36966">
    <property type="entry name" value="REP-ASSOCIATED TYROSINE TRANSPOSASE"/>
    <property type="match status" value="1"/>
</dbReference>
<organism evidence="1">
    <name type="scientific">bioreactor metagenome</name>
    <dbReference type="NCBI Taxonomy" id="1076179"/>
    <lineage>
        <taxon>unclassified sequences</taxon>
        <taxon>metagenomes</taxon>
        <taxon>ecological metagenomes</taxon>
    </lineage>
</organism>
<dbReference type="InterPro" id="IPR052715">
    <property type="entry name" value="RAYT_transposase"/>
</dbReference>
<protein>
    <submittedName>
        <fullName evidence="1">Uncharacterized protein</fullName>
    </submittedName>
</protein>
<accession>A0A644VX22</accession>
<dbReference type="SUPFAM" id="SSF143422">
    <property type="entry name" value="Transposase IS200-like"/>
    <property type="match status" value="1"/>
</dbReference>
<proteinExistence type="predicted"/>
<dbReference type="GO" id="GO:0006313">
    <property type="term" value="P:DNA transposition"/>
    <property type="evidence" value="ECO:0007669"/>
    <property type="project" value="InterPro"/>
</dbReference>
<dbReference type="EMBL" id="VSSQ01000481">
    <property type="protein sequence ID" value="MPL95770.1"/>
    <property type="molecule type" value="Genomic_DNA"/>
</dbReference>
<gene>
    <name evidence="1" type="ORF">SDC9_41942</name>
</gene>
<dbReference type="InterPro" id="IPR036515">
    <property type="entry name" value="Transposase_17_sf"/>
</dbReference>
<dbReference type="GO" id="GO:0043565">
    <property type="term" value="F:sequence-specific DNA binding"/>
    <property type="evidence" value="ECO:0007669"/>
    <property type="project" value="TreeGrafter"/>
</dbReference>
<dbReference type="Gene3D" id="3.30.70.1290">
    <property type="entry name" value="Transposase IS200-like"/>
    <property type="match status" value="1"/>
</dbReference>
<name>A0A644VX22_9ZZZZ</name>
<evidence type="ECO:0000313" key="1">
    <source>
        <dbReference type="EMBL" id="MPL95770.1"/>
    </source>
</evidence>
<dbReference type="NCBIfam" id="NF047646">
    <property type="entry name" value="REP_Tyr_transpos"/>
    <property type="match status" value="1"/>
</dbReference>
<dbReference type="PANTHER" id="PTHR36966:SF1">
    <property type="entry name" value="REP-ASSOCIATED TYROSINE TRANSPOSASE"/>
    <property type="match status" value="1"/>
</dbReference>